<keyword evidence="3" id="KW-0238">DNA-binding</keyword>
<dbReference type="PANTHER" id="PTHR30537:SF68">
    <property type="entry name" value="TRANSCRIPTIONAL REGULATOR-RELATED"/>
    <property type="match status" value="1"/>
</dbReference>
<evidence type="ECO:0000313" key="6">
    <source>
        <dbReference type="EMBL" id="MEW7311278.1"/>
    </source>
</evidence>
<dbReference type="Pfam" id="PF00126">
    <property type="entry name" value="HTH_1"/>
    <property type="match status" value="1"/>
</dbReference>
<keyword evidence="4" id="KW-0804">Transcription</keyword>
<dbReference type="SUPFAM" id="SSF53850">
    <property type="entry name" value="Periplasmic binding protein-like II"/>
    <property type="match status" value="1"/>
</dbReference>
<dbReference type="InterPro" id="IPR005119">
    <property type="entry name" value="LysR_subst-bd"/>
</dbReference>
<gene>
    <name evidence="6" type="ORF">AB1E22_00860</name>
</gene>
<dbReference type="PROSITE" id="PS50931">
    <property type="entry name" value="HTH_LYSR"/>
    <property type="match status" value="1"/>
</dbReference>
<dbReference type="Pfam" id="PF03466">
    <property type="entry name" value="LysR_substrate"/>
    <property type="match status" value="1"/>
</dbReference>
<dbReference type="InterPro" id="IPR036388">
    <property type="entry name" value="WH-like_DNA-bd_sf"/>
</dbReference>
<sequence length="307" mass="34021">MAWNMNDLSVFVAVISNKSITAAANKLGIQKSTISRSLERLESHLHVRLIERNNRNIRPTSDGQRLYEELLPTLDKLDSIYREFMGGGASGNINISTTIAFSREIISPALFNFTDENPNITLNIKSTTGYMDFYHDNIDIAIKLGASSPSDCYAKKLFTVQLCWYCSPAYLEKHPEVADASYSELTRHIRFVHSQENYPDKFKLKESDAALDLNTLPGVNVLEDVLMIRDAIISGSGVGLLPDVYCNTHVSKGRLIKIAPQLLVSPHVDVLAIYPGNSRLSSKLALVLSFLEKAVAAYLAHSSGETK</sequence>
<evidence type="ECO:0000256" key="1">
    <source>
        <dbReference type="ARBA" id="ARBA00009437"/>
    </source>
</evidence>
<keyword evidence="7" id="KW-1185">Reference proteome</keyword>
<evidence type="ECO:0000256" key="3">
    <source>
        <dbReference type="ARBA" id="ARBA00023125"/>
    </source>
</evidence>
<dbReference type="RefSeq" id="WP_367593635.1">
    <property type="nucleotide sequence ID" value="NZ_JBFMVT010000002.1"/>
</dbReference>
<dbReference type="Gene3D" id="1.10.10.10">
    <property type="entry name" value="Winged helix-like DNA-binding domain superfamily/Winged helix DNA-binding domain"/>
    <property type="match status" value="1"/>
</dbReference>
<comment type="similarity">
    <text evidence="1">Belongs to the LysR transcriptional regulatory family.</text>
</comment>
<organism evidence="6 7">
    <name type="scientific">Buttiauxella gaviniae</name>
    <dbReference type="NCBI Taxonomy" id="82990"/>
    <lineage>
        <taxon>Bacteria</taxon>
        <taxon>Pseudomonadati</taxon>
        <taxon>Pseudomonadota</taxon>
        <taxon>Gammaproteobacteria</taxon>
        <taxon>Enterobacterales</taxon>
        <taxon>Enterobacteriaceae</taxon>
        <taxon>Buttiauxella</taxon>
    </lineage>
</organism>
<dbReference type="InterPro" id="IPR036390">
    <property type="entry name" value="WH_DNA-bd_sf"/>
</dbReference>
<dbReference type="Gene3D" id="3.40.190.290">
    <property type="match status" value="1"/>
</dbReference>
<evidence type="ECO:0000259" key="5">
    <source>
        <dbReference type="PROSITE" id="PS50931"/>
    </source>
</evidence>
<dbReference type="InterPro" id="IPR058163">
    <property type="entry name" value="LysR-type_TF_proteobact-type"/>
</dbReference>
<dbReference type="Proteomes" id="UP001555342">
    <property type="component" value="Unassembled WGS sequence"/>
</dbReference>
<dbReference type="PANTHER" id="PTHR30537">
    <property type="entry name" value="HTH-TYPE TRANSCRIPTIONAL REGULATOR"/>
    <property type="match status" value="1"/>
</dbReference>
<comment type="caution">
    <text evidence="6">The sequence shown here is derived from an EMBL/GenBank/DDBJ whole genome shotgun (WGS) entry which is preliminary data.</text>
</comment>
<name>A0ABV3NP21_9ENTR</name>
<keyword evidence="2" id="KW-0805">Transcription regulation</keyword>
<accession>A0ABV3NP21</accession>
<protein>
    <submittedName>
        <fullName evidence="6">LysR family transcriptional regulator</fullName>
    </submittedName>
</protein>
<dbReference type="EMBL" id="JBFMVT010000002">
    <property type="protein sequence ID" value="MEW7311278.1"/>
    <property type="molecule type" value="Genomic_DNA"/>
</dbReference>
<evidence type="ECO:0000313" key="7">
    <source>
        <dbReference type="Proteomes" id="UP001555342"/>
    </source>
</evidence>
<dbReference type="SUPFAM" id="SSF46785">
    <property type="entry name" value="Winged helix' DNA-binding domain"/>
    <property type="match status" value="1"/>
</dbReference>
<evidence type="ECO:0000256" key="2">
    <source>
        <dbReference type="ARBA" id="ARBA00023015"/>
    </source>
</evidence>
<proteinExistence type="inferred from homology"/>
<dbReference type="InterPro" id="IPR000847">
    <property type="entry name" value="LysR_HTH_N"/>
</dbReference>
<evidence type="ECO:0000256" key="4">
    <source>
        <dbReference type="ARBA" id="ARBA00023163"/>
    </source>
</evidence>
<feature type="domain" description="HTH lysR-type" evidence="5">
    <location>
        <begin position="3"/>
        <end position="60"/>
    </location>
</feature>
<reference evidence="6 7" key="1">
    <citation type="submission" date="2024-07" db="EMBL/GenBank/DDBJ databases">
        <authorList>
            <person name="Wang L."/>
        </authorList>
    </citation>
    <scope>NUCLEOTIDE SEQUENCE [LARGE SCALE GENOMIC DNA]</scope>
    <source>
        <strain evidence="6 7">WL359</strain>
    </source>
</reference>